<feature type="compositionally biased region" description="Low complexity" evidence="1">
    <location>
        <begin position="18"/>
        <end position="33"/>
    </location>
</feature>
<name>A0A8R7QJZ4_TRIUA</name>
<dbReference type="EnsemblPlants" id="TuG1812G0500004839.01.T01">
    <property type="protein sequence ID" value="TuG1812G0500004839.01.T01"/>
    <property type="gene ID" value="TuG1812G0500004839.01"/>
</dbReference>
<evidence type="ECO:0000313" key="3">
    <source>
        <dbReference type="Proteomes" id="UP000015106"/>
    </source>
</evidence>
<dbReference type="Proteomes" id="UP000015106">
    <property type="component" value="Chromosome 5"/>
</dbReference>
<keyword evidence="3" id="KW-1185">Reference proteome</keyword>
<feature type="region of interest" description="Disordered" evidence="1">
    <location>
        <begin position="78"/>
        <end position="131"/>
    </location>
</feature>
<sequence length="167" mass="18330">MPPRSEELEAVAPPCSVQEPKQQAPMAAPQPAANTSELHIRRAADSIFPTVPRQEHPCSGSRFGHVCAIGFLSQCRSTRREAQGHRHRRRPPRCRRKHARARASGKLAASSTPRSSTGPATDRDQSSNHQEVWCSTLEEGLDRSIQGTGRRLLLLLAGDGEKDRVDG</sequence>
<dbReference type="Gramene" id="TuG1812G0500004839.01.T01">
    <property type="protein sequence ID" value="TuG1812G0500004839.01.T01"/>
    <property type="gene ID" value="TuG1812G0500004839.01"/>
</dbReference>
<protein>
    <submittedName>
        <fullName evidence="2">Uncharacterized protein</fullName>
    </submittedName>
</protein>
<reference evidence="2" key="2">
    <citation type="submission" date="2018-03" db="EMBL/GenBank/DDBJ databases">
        <title>The Triticum urartu genome reveals the dynamic nature of wheat genome evolution.</title>
        <authorList>
            <person name="Ling H."/>
            <person name="Ma B."/>
            <person name="Shi X."/>
            <person name="Liu H."/>
            <person name="Dong L."/>
            <person name="Sun H."/>
            <person name="Cao Y."/>
            <person name="Gao Q."/>
            <person name="Zheng S."/>
            <person name="Li Y."/>
            <person name="Yu Y."/>
            <person name="Du H."/>
            <person name="Qi M."/>
            <person name="Li Y."/>
            <person name="Yu H."/>
            <person name="Cui Y."/>
            <person name="Wang N."/>
            <person name="Chen C."/>
            <person name="Wu H."/>
            <person name="Zhao Y."/>
            <person name="Zhang J."/>
            <person name="Li Y."/>
            <person name="Zhou W."/>
            <person name="Zhang B."/>
            <person name="Hu W."/>
            <person name="Eijk M."/>
            <person name="Tang J."/>
            <person name="Witsenboer H."/>
            <person name="Zhao S."/>
            <person name="Li Z."/>
            <person name="Zhang A."/>
            <person name="Wang D."/>
            <person name="Liang C."/>
        </authorList>
    </citation>
    <scope>NUCLEOTIDE SEQUENCE [LARGE SCALE GENOMIC DNA]</scope>
    <source>
        <strain evidence="2">cv. G1812</strain>
    </source>
</reference>
<feature type="compositionally biased region" description="Basic residues" evidence="1">
    <location>
        <begin position="85"/>
        <end position="103"/>
    </location>
</feature>
<organism evidence="2 3">
    <name type="scientific">Triticum urartu</name>
    <name type="common">Red wild einkorn</name>
    <name type="synonym">Crithodium urartu</name>
    <dbReference type="NCBI Taxonomy" id="4572"/>
    <lineage>
        <taxon>Eukaryota</taxon>
        <taxon>Viridiplantae</taxon>
        <taxon>Streptophyta</taxon>
        <taxon>Embryophyta</taxon>
        <taxon>Tracheophyta</taxon>
        <taxon>Spermatophyta</taxon>
        <taxon>Magnoliopsida</taxon>
        <taxon>Liliopsida</taxon>
        <taxon>Poales</taxon>
        <taxon>Poaceae</taxon>
        <taxon>BOP clade</taxon>
        <taxon>Pooideae</taxon>
        <taxon>Triticodae</taxon>
        <taxon>Triticeae</taxon>
        <taxon>Triticinae</taxon>
        <taxon>Triticum</taxon>
    </lineage>
</organism>
<feature type="compositionally biased region" description="Polar residues" evidence="1">
    <location>
        <begin position="109"/>
        <end position="119"/>
    </location>
</feature>
<dbReference type="AlphaFoldDB" id="A0A8R7QJZ4"/>
<accession>A0A8R7QJZ4</accession>
<evidence type="ECO:0000256" key="1">
    <source>
        <dbReference type="SAM" id="MobiDB-lite"/>
    </source>
</evidence>
<evidence type="ECO:0000313" key="2">
    <source>
        <dbReference type="EnsemblPlants" id="TuG1812G0500004839.01.T01"/>
    </source>
</evidence>
<reference evidence="2" key="3">
    <citation type="submission" date="2022-06" db="UniProtKB">
        <authorList>
            <consortium name="EnsemblPlants"/>
        </authorList>
    </citation>
    <scope>IDENTIFICATION</scope>
</reference>
<feature type="region of interest" description="Disordered" evidence="1">
    <location>
        <begin position="1"/>
        <end position="34"/>
    </location>
</feature>
<proteinExistence type="predicted"/>
<reference evidence="3" key="1">
    <citation type="journal article" date="2013" name="Nature">
        <title>Draft genome of the wheat A-genome progenitor Triticum urartu.</title>
        <authorList>
            <person name="Ling H.Q."/>
            <person name="Zhao S."/>
            <person name="Liu D."/>
            <person name="Wang J."/>
            <person name="Sun H."/>
            <person name="Zhang C."/>
            <person name="Fan H."/>
            <person name="Li D."/>
            <person name="Dong L."/>
            <person name="Tao Y."/>
            <person name="Gao C."/>
            <person name="Wu H."/>
            <person name="Li Y."/>
            <person name="Cui Y."/>
            <person name="Guo X."/>
            <person name="Zheng S."/>
            <person name="Wang B."/>
            <person name="Yu K."/>
            <person name="Liang Q."/>
            <person name="Yang W."/>
            <person name="Lou X."/>
            <person name="Chen J."/>
            <person name="Feng M."/>
            <person name="Jian J."/>
            <person name="Zhang X."/>
            <person name="Luo G."/>
            <person name="Jiang Y."/>
            <person name="Liu J."/>
            <person name="Wang Z."/>
            <person name="Sha Y."/>
            <person name="Zhang B."/>
            <person name="Wu H."/>
            <person name="Tang D."/>
            <person name="Shen Q."/>
            <person name="Xue P."/>
            <person name="Zou S."/>
            <person name="Wang X."/>
            <person name="Liu X."/>
            <person name="Wang F."/>
            <person name="Yang Y."/>
            <person name="An X."/>
            <person name="Dong Z."/>
            <person name="Zhang K."/>
            <person name="Zhang X."/>
            <person name="Luo M.C."/>
            <person name="Dvorak J."/>
            <person name="Tong Y."/>
            <person name="Wang J."/>
            <person name="Yang H."/>
            <person name="Li Z."/>
            <person name="Wang D."/>
            <person name="Zhang A."/>
            <person name="Wang J."/>
        </authorList>
    </citation>
    <scope>NUCLEOTIDE SEQUENCE</scope>
    <source>
        <strain evidence="3">cv. G1812</strain>
    </source>
</reference>